<dbReference type="Proteomes" id="UP000015523">
    <property type="component" value="Unassembled WGS sequence"/>
</dbReference>
<evidence type="ECO:0000256" key="4">
    <source>
        <dbReference type="ARBA" id="ARBA00022519"/>
    </source>
</evidence>
<dbReference type="PROSITE" id="PS50198">
    <property type="entry name" value="PPIC_PPIASE_2"/>
    <property type="match status" value="1"/>
</dbReference>
<keyword evidence="17" id="KW-1185">Reference proteome</keyword>
<dbReference type="SUPFAM" id="SSF54534">
    <property type="entry name" value="FKBP-like"/>
    <property type="match status" value="1"/>
</dbReference>
<comment type="subcellular location">
    <subcellularLocation>
        <location evidence="1">Cell inner membrane</location>
        <topology evidence="1">Single-pass type II membrane protein</topology>
        <orientation evidence="1">Periplasmic side</orientation>
    </subcellularLocation>
</comment>
<comment type="caution">
    <text evidence="16">The sequence shown here is derived from an EMBL/GenBank/DDBJ whole genome shotgun (WGS) entry which is preliminary data.</text>
</comment>
<keyword evidence="8" id="KW-0143">Chaperone</keyword>
<evidence type="ECO:0000256" key="13">
    <source>
        <dbReference type="ARBA" id="ARBA00042775"/>
    </source>
</evidence>
<keyword evidence="14" id="KW-0697">Rotamase</keyword>
<evidence type="ECO:0000259" key="15">
    <source>
        <dbReference type="PROSITE" id="PS50198"/>
    </source>
</evidence>
<dbReference type="STRING" id="1346791.M529_11215"/>
<evidence type="ECO:0000256" key="5">
    <source>
        <dbReference type="ARBA" id="ARBA00022692"/>
    </source>
</evidence>
<dbReference type="RefSeq" id="WP_021318046.1">
    <property type="nucleotide sequence ID" value="NZ_AUWY01000078.1"/>
</dbReference>
<dbReference type="OrthoDB" id="9768393at2"/>
<evidence type="ECO:0000256" key="3">
    <source>
        <dbReference type="ARBA" id="ARBA00022475"/>
    </source>
</evidence>
<reference evidence="16 17" key="1">
    <citation type="journal article" date="2013" name="Genome Announc.">
        <title>Draft Genome Sequence of Sphingobium ummariense Strain RL-3, a Hexachlorocyclohexane-Degrading Bacterium.</title>
        <authorList>
            <person name="Kohli P."/>
            <person name="Dua A."/>
            <person name="Sangwan N."/>
            <person name="Oldach P."/>
            <person name="Khurana J.P."/>
            <person name="Lal R."/>
        </authorList>
    </citation>
    <scope>NUCLEOTIDE SEQUENCE [LARGE SCALE GENOMIC DNA]</scope>
    <source>
        <strain evidence="16 17">RL-3</strain>
    </source>
</reference>
<evidence type="ECO:0000313" key="16">
    <source>
        <dbReference type="EMBL" id="EQB32052.1"/>
    </source>
</evidence>
<evidence type="ECO:0000256" key="14">
    <source>
        <dbReference type="PROSITE-ProRule" id="PRU00278"/>
    </source>
</evidence>
<dbReference type="PANTHER" id="PTHR47529:SF1">
    <property type="entry name" value="PERIPLASMIC CHAPERONE PPID"/>
    <property type="match status" value="1"/>
</dbReference>
<evidence type="ECO:0000256" key="11">
    <source>
        <dbReference type="ARBA" id="ARBA00038408"/>
    </source>
</evidence>
<dbReference type="Pfam" id="PF13624">
    <property type="entry name" value="SurA_N_3"/>
    <property type="match status" value="1"/>
</dbReference>
<dbReference type="GO" id="GO:0003755">
    <property type="term" value="F:peptidyl-prolyl cis-trans isomerase activity"/>
    <property type="evidence" value="ECO:0007669"/>
    <property type="project" value="UniProtKB-KW"/>
</dbReference>
<comment type="similarity">
    <text evidence="11">Belongs to the PpiD chaperone family.</text>
</comment>
<feature type="domain" description="PpiC" evidence="15">
    <location>
        <begin position="232"/>
        <end position="360"/>
    </location>
</feature>
<dbReference type="InterPro" id="IPR052029">
    <property type="entry name" value="PpiD_chaperone"/>
</dbReference>
<evidence type="ECO:0000256" key="10">
    <source>
        <dbReference type="ARBA" id="ARBA00031484"/>
    </source>
</evidence>
<accession>T0J5E5</accession>
<keyword evidence="4" id="KW-0997">Cell inner membrane</keyword>
<dbReference type="SUPFAM" id="SSF109998">
    <property type="entry name" value="Triger factor/SurA peptide-binding domain-like"/>
    <property type="match status" value="1"/>
</dbReference>
<proteinExistence type="inferred from homology"/>
<name>T0J5E5_9SPHN</name>
<dbReference type="AlphaFoldDB" id="T0J5E5"/>
<dbReference type="InterPro" id="IPR027304">
    <property type="entry name" value="Trigger_fact/SurA_dom_sf"/>
</dbReference>
<evidence type="ECO:0000256" key="6">
    <source>
        <dbReference type="ARBA" id="ARBA00022989"/>
    </source>
</evidence>
<gene>
    <name evidence="16" type="ORF">M529_11215</name>
</gene>
<evidence type="ECO:0000313" key="17">
    <source>
        <dbReference type="Proteomes" id="UP000015523"/>
    </source>
</evidence>
<dbReference type="eggNOG" id="COG0760">
    <property type="taxonomic scope" value="Bacteria"/>
</dbReference>
<dbReference type="EMBL" id="AUWY01000078">
    <property type="protein sequence ID" value="EQB32052.1"/>
    <property type="molecule type" value="Genomic_DNA"/>
</dbReference>
<evidence type="ECO:0000256" key="1">
    <source>
        <dbReference type="ARBA" id="ARBA00004382"/>
    </source>
</evidence>
<keyword evidence="3" id="KW-1003">Cell membrane</keyword>
<protein>
    <recommendedName>
        <fullName evidence="2">Parvulin-like PPIase</fullName>
    </recommendedName>
    <alternativeName>
        <fullName evidence="9">Peptidyl-prolyl cis-trans isomerase plp</fullName>
    </alternativeName>
    <alternativeName>
        <fullName evidence="12">Periplasmic chaperone PpiD</fullName>
    </alternativeName>
    <alternativeName>
        <fullName evidence="13">Periplasmic folding chaperone</fullName>
    </alternativeName>
    <alternativeName>
        <fullName evidence="10">Rotamase plp</fullName>
    </alternativeName>
</protein>
<sequence length="649" mass="68963">MLSVFRRLIRSKFGALIAILFLGVIAAAFILGDISSGGFGGVTGNRETVAKVGGARLTLSEVQDRAQRVFENARRSDPGLQISAFFAQGGVQQIYDQMVGALTLKEYAKDQGIHISKRLVDAQIAQIPAFQDAAGNFSQDNFRQLLLRERITEQALRDDISREILQKQMMAPLGLGVKLSDSLALPYASLLLEARQGTIAAIPAVAFLDEKDPTDAQLADYYKRNADRFTIPEQRKIRYAVIDGERFAQAAQPTDAEIAAYYNQNKAAYAAKQTRSFEQLILPTQAAAQAIADQVKGGKSLAAAAQGAGLSASTLTEQSKQALAGATSAAIADAAFAAKQGELVGPQRGTLGWVILRVTGIQETPARALAAVRGEIVTTLRAQKEKQLLTDFTGKIEDQIADGGSFEEVVKDNGLALEVTPPLLAAGRQVENVAYQPTADVKALLAPVFAMSQDDDAQLVPIVADKRYAIAAPAEIIAAAPPPLSKVKAAVVAQYKLNQGNLKAKALAEQIQAKVAKGTKMADAIAAAGVKLPAPQVLGGRRADILRSGQRPPAEVAMLFQMAANSVKTLPIGNDRGYFVVQLNAIKRGDAGGDKALLEQVRTQLGEVVGQEYGQQFERAVEKELNVKRTADAAARVQGALTAANGSGQ</sequence>
<organism evidence="16 17">
    <name type="scientific">Sphingobium ummariense RL-3</name>
    <dbReference type="NCBI Taxonomy" id="1346791"/>
    <lineage>
        <taxon>Bacteria</taxon>
        <taxon>Pseudomonadati</taxon>
        <taxon>Pseudomonadota</taxon>
        <taxon>Alphaproteobacteria</taxon>
        <taxon>Sphingomonadales</taxon>
        <taxon>Sphingomonadaceae</taxon>
        <taxon>Sphingobium</taxon>
    </lineage>
</organism>
<keyword evidence="6" id="KW-1133">Transmembrane helix</keyword>
<evidence type="ECO:0000256" key="8">
    <source>
        <dbReference type="ARBA" id="ARBA00023186"/>
    </source>
</evidence>
<dbReference type="PATRIC" id="fig|1346791.3.peg.2157"/>
<dbReference type="PANTHER" id="PTHR47529">
    <property type="entry name" value="PEPTIDYL-PROLYL CIS-TRANS ISOMERASE D"/>
    <property type="match status" value="1"/>
</dbReference>
<evidence type="ECO:0000256" key="9">
    <source>
        <dbReference type="ARBA" id="ARBA00030642"/>
    </source>
</evidence>
<dbReference type="Pfam" id="PF13145">
    <property type="entry name" value="Rotamase_2"/>
    <property type="match status" value="1"/>
</dbReference>
<keyword evidence="7" id="KW-0472">Membrane</keyword>
<dbReference type="Gene3D" id="1.10.4030.10">
    <property type="entry name" value="Porin chaperone SurA, peptide-binding domain"/>
    <property type="match status" value="1"/>
</dbReference>
<keyword evidence="5" id="KW-0812">Transmembrane</keyword>
<dbReference type="InterPro" id="IPR000297">
    <property type="entry name" value="PPIase_PpiC"/>
</dbReference>
<dbReference type="Gene3D" id="3.10.50.40">
    <property type="match status" value="1"/>
</dbReference>
<dbReference type="InterPro" id="IPR046357">
    <property type="entry name" value="PPIase_dom_sf"/>
</dbReference>
<keyword evidence="14 16" id="KW-0413">Isomerase</keyword>
<evidence type="ECO:0000256" key="12">
    <source>
        <dbReference type="ARBA" id="ARBA00040743"/>
    </source>
</evidence>
<evidence type="ECO:0000256" key="7">
    <source>
        <dbReference type="ARBA" id="ARBA00023136"/>
    </source>
</evidence>
<dbReference type="GO" id="GO:0005886">
    <property type="term" value="C:plasma membrane"/>
    <property type="evidence" value="ECO:0007669"/>
    <property type="project" value="UniProtKB-SubCell"/>
</dbReference>
<evidence type="ECO:0000256" key="2">
    <source>
        <dbReference type="ARBA" id="ARBA00018370"/>
    </source>
</evidence>